<dbReference type="RefSeq" id="XP_025394804.1">
    <property type="nucleotide sequence ID" value="XM_025538384.1"/>
</dbReference>
<dbReference type="OrthoDB" id="2156052at2759"/>
<accession>A0A317UXG6</accession>
<feature type="compositionally biased region" description="Low complexity" evidence="1">
    <location>
        <begin position="433"/>
        <end position="442"/>
    </location>
</feature>
<proteinExistence type="predicted"/>
<feature type="region of interest" description="Disordered" evidence="1">
    <location>
        <begin position="399"/>
        <end position="492"/>
    </location>
</feature>
<evidence type="ECO:0000313" key="3">
    <source>
        <dbReference type="Proteomes" id="UP000247233"/>
    </source>
</evidence>
<dbReference type="InterPro" id="IPR011009">
    <property type="entry name" value="Kinase-like_dom_sf"/>
</dbReference>
<dbReference type="Gene3D" id="1.10.510.10">
    <property type="entry name" value="Transferase(Phosphotransferase) domain 1"/>
    <property type="match status" value="1"/>
</dbReference>
<feature type="region of interest" description="Disordered" evidence="1">
    <location>
        <begin position="13"/>
        <end position="41"/>
    </location>
</feature>
<protein>
    <recommendedName>
        <fullName evidence="4">Protein kinase domain-containing protein</fullName>
    </recommendedName>
</protein>
<feature type="compositionally biased region" description="Polar residues" evidence="1">
    <location>
        <begin position="189"/>
        <end position="199"/>
    </location>
</feature>
<dbReference type="GeneID" id="37060621"/>
<dbReference type="AlphaFoldDB" id="A0A317UXG6"/>
<dbReference type="Proteomes" id="UP000247233">
    <property type="component" value="Unassembled WGS sequence"/>
</dbReference>
<comment type="caution">
    <text evidence="2">The sequence shown here is derived from an EMBL/GenBank/DDBJ whole genome shotgun (WGS) entry which is preliminary data.</text>
</comment>
<dbReference type="VEuPathDB" id="FungiDB:BO70DRAFT_172968"/>
<dbReference type="EMBL" id="MSFL01000044">
    <property type="protein sequence ID" value="PWY66435.1"/>
    <property type="molecule type" value="Genomic_DNA"/>
</dbReference>
<evidence type="ECO:0000256" key="1">
    <source>
        <dbReference type="SAM" id="MobiDB-lite"/>
    </source>
</evidence>
<dbReference type="SUPFAM" id="SSF56112">
    <property type="entry name" value="Protein kinase-like (PK-like)"/>
    <property type="match status" value="1"/>
</dbReference>
<organism evidence="2 3">
    <name type="scientific">Aspergillus heteromorphus CBS 117.55</name>
    <dbReference type="NCBI Taxonomy" id="1448321"/>
    <lineage>
        <taxon>Eukaryota</taxon>
        <taxon>Fungi</taxon>
        <taxon>Dikarya</taxon>
        <taxon>Ascomycota</taxon>
        <taxon>Pezizomycotina</taxon>
        <taxon>Eurotiomycetes</taxon>
        <taxon>Eurotiomycetidae</taxon>
        <taxon>Eurotiales</taxon>
        <taxon>Aspergillaceae</taxon>
        <taxon>Aspergillus</taxon>
        <taxon>Aspergillus subgen. Circumdati</taxon>
    </lineage>
</organism>
<feature type="compositionally biased region" description="Basic residues" evidence="1">
    <location>
        <begin position="411"/>
        <end position="426"/>
    </location>
</feature>
<gene>
    <name evidence="2" type="ORF">BO70DRAFT_172968</name>
</gene>
<evidence type="ECO:0008006" key="4">
    <source>
        <dbReference type="Google" id="ProtNLM"/>
    </source>
</evidence>
<evidence type="ECO:0000313" key="2">
    <source>
        <dbReference type="EMBL" id="PWY66435.1"/>
    </source>
</evidence>
<feature type="region of interest" description="Disordered" evidence="1">
    <location>
        <begin position="188"/>
        <end position="224"/>
    </location>
</feature>
<sequence length="734" mass="84911">MQDDIAELRRQLEEARHAQQEAERRREEERTAREEERTAREEAERRLQSNTLFHLLNHCHESLSREIRVETDATLTTQGDVTNPVNRLFPKQIVPWLGFPDLQQQIWEKIEHAVDFTSRPLFPSDTQLDYVATNIRNRPIYSEASLRNFERDTVDNFVEHIIEALRGDDILRQEFGIEGRVAFYDRTDSTSLDQPTSSNRGRGGRKGKGKQMAQSQKSNRLGRRRNRRADQFCVHVIADEHRTPLYAVEFKAPHKLTVAELVAGLHEIDLARDVIDQEGDTFEFHATHLIAAVGTQIFSYMHDLGIPYGCIRTGEAFVFLHIPADPTVLQYYLCVPNEDVRASDKSRIHRTAVGQMLAFTLQALAAKAPPQEWHDTADEQLSTWKVEYLDVLRHIPETIRKEPPPSNYRPSRWKPLPKTHNTRSRARCNPGVSTPEASPSESSDSDEELRSPSTAPAARRSSRKKGSERQLTDTREQGSHDQKNKEALSQNNMQRPYCTMNCIRGMATRGPLDNKCPNRQHHGGQQHLMDLSEFTRKLHRQLIQNRNEGFEPLHIRGRTGYLLKATLLSHGYTVVIKATTKKREYALKAEVDNYHHLQSLQGDQIPICLGDFKPNIKYWYHGEPMTYMMILSWSGTRLQRIINNENSAFFHEERNKCLSILRSHGVVHKDKEWRNMLWDEFTRRLVVIDLEDVEWLERPKRPRSLQPKPGNLCHGARARNKRRRLSSLPATCTT</sequence>
<feature type="compositionally biased region" description="Basic and acidic residues" evidence="1">
    <location>
        <begin position="465"/>
        <end position="486"/>
    </location>
</feature>
<dbReference type="STRING" id="1448321.A0A317UXG6"/>
<name>A0A317UXG6_9EURO</name>
<keyword evidence="3" id="KW-1185">Reference proteome</keyword>
<reference evidence="2 3" key="1">
    <citation type="submission" date="2016-12" db="EMBL/GenBank/DDBJ databases">
        <title>The genomes of Aspergillus section Nigri reveals drivers in fungal speciation.</title>
        <authorList>
            <consortium name="DOE Joint Genome Institute"/>
            <person name="Vesth T.C."/>
            <person name="Nybo J."/>
            <person name="Theobald S."/>
            <person name="Brandl J."/>
            <person name="Frisvad J.C."/>
            <person name="Nielsen K.F."/>
            <person name="Lyhne E.K."/>
            <person name="Kogle M.E."/>
            <person name="Kuo A."/>
            <person name="Riley R."/>
            <person name="Clum A."/>
            <person name="Nolan M."/>
            <person name="Lipzen A."/>
            <person name="Salamov A."/>
            <person name="Henrissat B."/>
            <person name="Wiebenga A."/>
            <person name="De Vries R.P."/>
            <person name="Grigoriev I.V."/>
            <person name="Mortensen U.H."/>
            <person name="Andersen M.R."/>
            <person name="Baker S.E."/>
        </authorList>
    </citation>
    <scope>NUCLEOTIDE SEQUENCE [LARGE SCALE GENOMIC DNA]</scope>
    <source>
        <strain evidence="2 3">CBS 117.55</strain>
    </source>
</reference>